<name>A0ABR8KV65_9SPHN</name>
<dbReference type="RefSeq" id="WP_190787783.1">
    <property type="nucleotide sequence ID" value="NZ_JACXLC010000001.1"/>
</dbReference>
<gene>
    <name evidence="1" type="ORF">IB285_08605</name>
</gene>
<sequence length="329" mass="36364">MQMHSEIAALRSDPALQRRVQSRMSRVASEWSADLGVRTVASELARYDSGSELSECPSLQSLFTDPKAAASFTAEWQRHVLCALRDEPLGEVQHRYRCADGLTSVQLLQSGEATLNLVAYERRERPNSVQTQTALFSDRESMEIVLSGSGRGRHYSRNEGVGSCRAITADQCDWHVGDTIAVSGPYQARQVVDVDGSMVLLQLSRTPRQPKPTQEFRLVDSALLRSTSGDKSASERLMALAVIGAMDHRQALPLMAERARDLDEDLDVRWEAVRQTLGLDTARGLALLASLRGSSLDPLSGPARDLEARLLRRSPTFSCSQEREVPCRN</sequence>
<evidence type="ECO:0000313" key="1">
    <source>
        <dbReference type="EMBL" id="MBD2842314.1"/>
    </source>
</evidence>
<dbReference type="Proteomes" id="UP000635384">
    <property type="component" value="Unassembled WGS sequence"/>
</dbReference>
<keyword evidence="2" id="KW-1185">Reference proteome</keyword>
<comment type="caution">
    <text evidence="1">The sequence shown here is derived from an EMBL/GenBank/DDBJ whole genome shotgun (WGS) entry which is preliminary data.</text>
</comment>
<reference evidence="1 2" key="1">
    <citation type="submission" date="2020-09" db="EMBL/GenBank/DDBJ databases">
        <authorList>
            <person name="Yoon J.-W."/>
        </authorList>
    </citation>
    <scope>NUCLEOTIDE SEQUENCE [LARGE SCALE GENOMIC DNA]</scope>
    <source>
        <strain evidence="1 2">KMU-140</strain>
    </source>
</reference>
<proteinExistence type="predicted"/>
<accession>A0ABR8KV65</accession>
<protein>
    <submittedName>
        <fullName evidence="1">HEAT repeat domain-containing protein</fullName>
    </submittedName>
</protein>
<organism evidence="1 2">
    <name type="scientific">Erythrobacter rubeus</name>
    <dbReference type="NCBI Taxonomy" id="2760803"/>
    <lineage>
        <taxon>Bacteria</taxon>
        <taxon>Pseudomonadati</taxon>
        <taxon>Pseudomonadota</taxon>
        <taxon>Alphaproteobacteria</taxon>
        <taxon>Sphingomonadales</taxon>
        <taxon>Erythrobacteraceae</taxon>
        <taxon>Erythrobacter/Porphyrobacter group</taxon>
        <taxon>Erythrobacter</taxon>
    </lineage>
</organism>
<evidence type="ECO:0000313" key="2">
    <source>
        <dbReference type="Proteomes" id="UP000635384"/>
    </source>
</evidence>
<dbReference type="EMBL" id="JACXLC010000001">
    <property type="protein sequence ID" value="MBD2842314.1"/>
    <property type="molecule type" value="Genomic_DNA"/>
</dbReference>